<evidence type="ECO:0000256" key="1">
    <source>
        <dbReference type="SAM" id="MobiDB-lite"/>
    </source>
</evidence>
<feature type="region of interest" description="Disordered" evidence="1">
    <location>
        <begin position="385"/>
        <end position="413"/>
    </location>
</feature>
<feature type="compositionally biased region" description="Low complexity" evidence="1">
    <location>
        <begin position="392"/>
        <end position="413"/>
    </location>
</feature>
<evidence type="ECO:0000313" key="3">
    <source>
        <dbReference type="Proteomes" id="UP000287394"/>
    </source>
</evidence>
<organism evidence="2 3">
    <name type="scientific">Capsulimonas corticalis</name>
    <dbReference type="NCBI Taxonomy" id="2219043"/>
    <lineage>
        <taxon>Bacteria</taxon>
        <taxon>Bacillati</taxon>
        <taxon>Armatimonadota</taxon>
        <taxon>Armatimonadia</taxon>
        <taxon>Capsulimonadales</taxon>
        <taxon>Capsulimonadaceae</taxon>
        <taxon>Capsulimonas</taxon>
    </lineage>
</organism>
<protein>
    <recommendedName>
        <fullName evidence="4">Band 7 domain-containing protein</fullName>
    </recommendedName>
</protein>
<sequence length="413" mass="43443">MTQVEAGTIRMVSQLNGHTAIYKGPGKAIEVPLFTTGTTIPSKAINIDLDIADQTADVDQNGAPKPIKVRVLASAIVSVGDSNEMITTAANKFFAKPQSEQTATLSDLLTSTGRRAVNLLNHDELFSAKAQRSVASLPLDPSTAHAMASVPVEEDDRLALIIKGACSRELQDLGLVFNSLNIKEVQSEVAEARRRQSAVEAKANADIVSADQERRAREAQLGAEQAINDKQRDLEQRRAQNAATVAEAEAKKQEALAIQREAELKATQLAQAHADAARVRVQAEAAADAEAVKVRTMGLAQADAIRAVNDAIREGGDAYLALKQIEMLPMIAPAIASALAQAKLINISGAGDGRGAAGGATDQITGVIQTLLATQLVSGQLRLNDNNQVPQPATNGAAPPEPAAADAFGAKRR</sequence>
<feature type="compositionally biased region" description="Basic and acidic residues" evidence="1">
    <location>
        <begin position="227"/>
        <end position="238"/>
    </location>
</feature>
<dbReference type="Gene3D" id="3.30.479.30">
    <property type="entry name" value="Band 7 domain"/>
    <property type="match status" value="1"/>
</dbReference>
<evidence type="ECO:0008006" key="4">
    <source>
        <dbReference type="Google" id="ProtNLM"/>
    </source>
</evidence>
<dbReference type="InterPro" id="IPR036013">
    <property type="entry name" value="Band_7/SPFH_dom_sf"/>
</dbReference>
<accession>A0A9N7L1B7</accession>
<dbReference type="OrthoDB" id="9780285at2"/>
<dbReference type="EMBL" id="AP025739">
    <property type="protein sequence ID" value="BDI29103.1"/>
    <property type="molecule type" value="Genomic_DNA"/>
</dbReference>
<proteinExistence type="predicted"/>
<name>A0A9N7L1B7_9BACT</name>
<dbReference type="Proteomes" id="UP000287394">
    <property type="component" value="Chromosome"/>
</dbReference>
<reference evidence="2 3" key="1">
    <citation type="journal article" date="2019" name="Int. J. Syst. Evol. Microbiol.">
        <title>Capsulimonas corticalis gen. nov., sp. nov., an aerobic capsulated bacterium, of a novel bacterial order, Capsulimonadales ord. nov., of the class Armatimonadia of the phylum Armatimonadetes.</title>
        <authorList>
            <person name="Li J."/>
            <person name="Kudo C."/>
            <person name="Tonouchi A."/>
        </authorList>
    </citation>
    <scope>NUCLEOTIDE SEQUENCE [LARGE SCALE GENOMIC DNA]</scope>
    <source>
        <strain evidence="2 3">AX-7</strain>
    </source>
</reference>
<keyword evidence="3" id="KW-1185">Reference proteome</keyword>
<dbReference type="AlphaFoldDB" id="A0A9N7L1B7"/>
<gene>
    <name evidence="2" type="ORF">CCAX7_11540</name>
</gene>
<feature type="region of interest" description="Disordered" evidence="1">
    <location>
        <begin position="219"/>
        <end position="240"/>
    </location>
</feature>
<evidence type="ECO:0000313" key="2">
    <source>
        <dbReference type="EMBL" id="BDI29103.1"/>
    </source>
</evidence>
<dbReference type="KEGG" id="ccot:CCAX7_11540"/>
<dbReference type="RefSeq" id="WP_119321146.1">
    <property type="nucleotide sequence ID" value="NZ_AP025739.1"/>
</dbReference>